<gene>
    <name evidence="6" type="ORF">CDO81_26915</name>
</gene>
<keyword evidence="3" id="KW-0233">DNA recombination</keyword>
<evidence type="ECO:0000313" key="7">
    <source>
        <dbReference type="Proteomes" id="UP000197446"/>
    </source>
</evidence>
<evidence type="ECO:0000256" key="3">
    <source>
        <dbReference type="ARBA" id="ARBA00023172"/>
    </source>
</evidence>
<dbReference type="GO" id="GO:0015074">
    <property type="term" value="P:DNA integration"/>
    <property type="evidence" value="ECO:0007669"/>
    <property type="project" value="UniProtKB-KW"/>
</dbReference>
<dbReference type="Proteomes" id="UP000197446">
    <property type="component" value="Unassembled WGS sequence"/>
</dbReference>
<evidence type="ECO:0000259" key="5">
    <source>
        <dbReference type="PROSITE" id="PS51900"/>
    </source>
</evidence>
<evidence type="ECO:0000256" key="1">
    <source>
        <dbReference type="ARBA" id="ARBA00022908"/>
    </source>
</evidence>
<feature type="domain" description="Core-binding (CB)" evidence="5">
    <location>
        <begin position="6"/>
        <end position="99"/>
    </location>
</feature>
<dbReference type="GO" id="GO:0006310">
    <property type="term" value="P:DNA recombination"/>
    <property type="evidence" value="ECO:0007669"/>
    <property type="project" value="UniProtKB-KW"/>
</dbReference>
<reference evidence="6 7" key="1">
    <citation type="journal article" date="2007" name="Int. J. Syst. Evol. Microbiol.">
        <title>Description of Pelomonas aquatica sp. nov. and Pelomonas puraquae sp. nov., isolated from industrial and haemodialysis water.</title>
        <authorList>
            <person name="Gomila M."/>
            <person name="Bowien B."/>
            <person name="Falsen E."/>
            <person name="Moore E.R."/>
            <person name="Lalucat J."/>
        </authorList>
    </citation>
    <scope>NUCLEOTIDE SEQUENCE [LARGE SCALE GENOMIC DNA]</scope>
    <source>
        <strain evidence="6 7">CCUG 52769</strain>
    </source>
</reference>
<dbReference type="EMBL" id="NISI01000025">
    <property type="protein sequence ID" value="OWQ98076.1"/>
    <property type="molecule type" value="Genomic_DNA"/>
</dbReference>
<dbReference type="PROSITE" id="PS51900">
    <property type="entry name" value="CB"/>
    <property type="match status" value="1"/>
</dbReference>
<dbReference type="Gene3D" id="1.10.443.10">
    <property type="entry name" value="Intergrase catalytic core"/>
    <property type="match status" value="1"/>
</dbReference>
<protein>
    <recommendedName>
        <fullName evidence="5">Core-binding (CB) domain-containing protein</fullName>
    </recommendedName>
</protein>
<sequence>MQSAEISVRKAERMWLAACAHVSDATQRAYAGEVKRFREHLAASDIHGVMAITEEAWLAYLGDLTKVRSTITEKRKSALKTSSALQAARITRAFLRYCWSQRWLDWVPGVGSQRCAPGRPASAFQVPDGLIEFLLNPGDQDDEAEIRVRCAVGLAFWGGFRAREIADLKARDLVPDQQGGATVHPVWREDPVALPFVLVQQLRRYAALRLGRSGPLGEHAALIVRLRSEESVSGAAAWGLLKTWTSRHDTGDAAALTTRAIRDSFKELAGSGARDYIRAIERQVASRQRSSSQGLADSSVAGRRIAADLLARLVGASVTPPVN</sequence>
<dbReference type="OrthoDB" id="9799320at2"/>
<evidence type="ECO:0000256" key="2">
    <source>
        <dbReference type="ARBA" id="ARBA00023125"/>
    </source>
</evidence>
<dbReference type="SUPFAM" id="SSF56349">
    <property type="entry name" value="DNA breaking-rejoining enzymes"/>
    <property type="match status" value="1"/>
</dbReference>
<dbReference type="InterPro" id="IPR010998">
    <property type="entry name" value="Integrase_recombinase_N"/>
</dbReference>
<accession>A0A254MXK0</accession>
<dbReference type="Gene3D" id="1.10.150.130">
    <property type="match status" value="1"/>
</dbReference>
<organism evidence="6 7">
    <name type="scientific">Roseateles puraquae</name>
    <dbReference type="NCBI Taxonomy" id="431059"/>
    <lineage>
        <taxon>Bacteria</taxon>
        <taxon>Pseudomonadati</taxon>
        <taxon>Pseudomonadota</taxon>
        <taxon>Betaproteobacteria</taxon>
        <taxon>Burkholderiales</taxon>
        <taxon>Sphaerotilaceae</taxon>
        <taxon>Roseateles</taxon>
    </lineage>
</organism>
<dbReference type="InterPro" id="IPR013762">
    <property type="entry name" value="Integrase-like_cat_sf"/>
</dbReference>
<evidence type="ECO:0000256" key="4">
    <source>
        <dbReference type="PROSITE-ProRule" id="PRU01248"/>
    </source>
</evidence>
<comment type="caution">
    <text evidence="6">The sequence shown here is derived from an EMBL/GenBank/DDBJ whole genome shotgun (WGS) entry which is preliminary data.</text>
</comment>
<evidence type="ECO:0000313" key="6">
    <source>
        <dbReference type="EMBL" id="OWQ98076.1"/>
    </source>
</evidence>
<proteinExistence type="predicted"/>
<name>A0A254MXK0_9BURK</name>
<dbReference type="GO" id="GO:0003677">
    <property type="term" value="F:DNA binding"/>
    <property type="evidence" value="ECO:0007669"/>
    <property type="project" value="UniProtKB-UniRule"/>
</dbReference>
<dbReference type="InterPro" id="IPR044068">
    <property type="entry name" value="CB"/>
</dbReference>
<dbReference type="InterPro" id="IPR011010">
    <property type="entry name" value="DNA_brk_join_enz"/>
</dbReference>
<keyword evidence="7" id="KW-1185">Reference proteome</keyword>
<keyword evidence="1" id="KW-0229">DNA integration</keyword>
<dbReference type="AlphaFoldDB" id="A0A254MXK0"/>
<dbReference type="RefSeq" id="WP_088486357.1">
    <property type="nucleotide sequence ID" value="NZ_NISI01000025.1"/>
</dbReference>
<keyword evidence="2 4" id="KW-0238">DNA-binding</keyword>